<keyword evidence="1" id="KW-0328">Glycosyltransferase</keyword>
<dbReference type="SMR" id="F4H5Y8"/>
<evidence type="ECO:0000313" key="3">
    <source>
        <dbReference type="EMBL" id="AEE46718.1"/>
    </source>
</evidence>
<dbReference type="Pfam" id="PF01075">
    <property type="entry name" value="Glyco_transf_9"/>
    <property type="match status" value="1"/>
</dbReference>
<dbReference type="InterPro" id="IPR051199">
    <property type="entry name" value="LPS_LOS_Heptosyltrfase"/>
</dbReference>
<keyword evidence="4" id="KW-1185">Reference proteome</keyword>
<accession>F4H5Y8</accession>
<proteinExistence type="predicted"/>
<sequence>MTRVVAVRLDSEGDVLLCGPAVRALAATGDVDLLASPAGAAAGRLLPGVRDVLVFDAPWSGYVPPPVDATRVARTVAELAARRYERAVVLTSAHQSPLPTALLLRLAGVRFVAADCDDYPGSLLDLRHRRAQGRHEVQAALDLAVAAGGRPVPTPDGRPGDALAVRTPLPDVSALLPGRPFVVLHPGASVPARAPAPDHATALAVALAAAGRHVVVTGGPTERALTAHVAEAARTAAHAPVTDLGGRTDLAALAAVLAAADAVVVGNTGPAHLAAAVGTPVVSLFAPVVPADRWRPWGVPHVVLGDQEAPCAATRARACPVPGHPCLTGIDPRAVVDAVDRLAPVRQGVPA</sequence>
<dbReference type="InterPro" id="IPR002201">
    <property type="entry name" value="Glyco_trans_9"/>
</dbReference>
<dbReference type="RefSeq" id="WP_013771744.1">
    <property type="nucleotide sequence ID" value="NC_015514.1"/>
</dbReference>
<dbReference type="Gene3D" id="3.40.50.2000">
    <property type="entry name" value="Glycogen Phosphorylase B"/>
    <property type="match status" value="2"/>
</dbReference>
<organism evidence="3 4">
    <name type="scientific">Cellulomonas fimi (strain ATCC 484 / DSM 20113 / JCM 1341 / CCUG 24087 / LMG 16345 / NBRC 15513 / NCIMB 8980 / NCTC 7547 / NRS-133)</name>
    <dbReference type="NCBI Taxonomy" id="590998"/>
    <lineage>
        <taxon>Bacteria</taxon>
        <taxon>Bacillati</taxon>
        <taxon>Actinomycetota</taxon>
        <taxon>Actinomycetes</taxon>
        <taxon>Micrococcales</taxon>
        <taxon>Cellulomonadaceae</taxon>
        <taxon>Cellulomonas</taxon>
    </lineage>
</organism>
<dbReference type="KEGG" id="cfi:Celf_2593"/>
<dbReference type="SUPFAM" id="SSF53756">
    <property type="entry name" value="UDP-Glycosyltransferase/glycogen phosphorylase"/>
    <property type="match status" value="1"/>
</dbReference>
<protein>
    <submittedName>
        <fullName evidence="3">Glycosyl transferase family 9</fullName>
    </submittedName>
</protein>
<dbReference type="HOGENOM" id="CLU_038371_0_3_11"/>
<dbReference type="PANTHER" id="PTHR30160">
    <property type="entry name" value="TETRAACYLDISACCHARIDE 4'-KINASE-RELATED"/>
    <property type="match status" value="1"/>
</dbReference>
<dbReference type="eggNOG" id="COG0859">
    <property type="taxonomic scope" value="Bacteria"/>
</dbReference>
<dbReference type="PANTHER" id="PTHR30160:SF1">
    <property type="entry name" value="LIPOPOLYSACCHARIDE 1,2-N-ACETYLGLUCOSAMINETRANSFERASE-RELATED"/>
    <property type="match status" value="1"/>
</dbReference>
<reference evidence="3 4" key="1">
    <citation type="submission" date="2011-04" db="EMBL/GenBank/DDBJ databases">
        <title>Complete sequence of Cellulomonas fimi ATCC 484.</title>
        <authorList>
            <consortium name="US DOE Joint Genome Institute"/>
            <person name="Lucas S."/>
            <person name="Han J."/>
            <person name="Lapidus A."/>
            <person name="Cheng J.-F."/>
            <person name="Goodwin L."/>
            <person name="Pitluck S."/>
            <person name="Peters L."/>
            <person name="Chertkov O."/>
            <person name="Detter J.C."/>
            <person name="Han C."/>
            <person name="Tapia R."/>
            <person name="Land M."/>
            <person name="Hauser L."/>
            <person name="Kyrpides N."/>
            <person name="Ivanova N."/>
            <person name="Ovchinnikova G."/>
            <person name="Pagani I."/>
            <person name="Mead D."/>
            <person name="Brumm P."/>
            <person name="Woyke T."/>
        </authorList>
    </citation>
    <scope>NUCLEOTIDE SEQUENCE [LARGE SCALE GENOMIC DNA]</scope>
    <source>
        <strain evidence="4">ATCC 484 / DSM 20113 / JCM 1341 / NBRC 15513 / NCIMB 8980 / NCTC 7547</strain>
    </source>
</reference>
<dbReference type="AlphaFoldDB" id="F4H5Y8"/>
<dbReference type="GO" id="GO:0009244">
    <property type="term" value="P:lipopolysaccharide core region biosynthetic process"/>
    <property type="evidence" value="ECO:0007669"/>
    <property type="project" value="TreeGrafter"/>
</dbReference>
<dbReference type="STRING" id="590998.Celf_2593"/>
<evidence type="ECO:0000256" key="2">
    <source>
        <dbReference type="ARBA" id="ARBA00022679"/>
    </source>
</evidence>
<dbReference type="Proteomes" id="UP000008460">
    <property type="component" value="Chromosome"/>
</dbReference>
<keyword evidence="2 3" id="KW-0808">Transferase</keyword>
<dbReference type="GO" id="GO:0008713">
    <property type="term" value="F:ADP-heptose-lipopolysaccharide heptosyltransferase activity"/>
    <property type="evidence" value="ECO:0007669"/>
    <property type="project" value="TreeGrafter"/>
</dbReference>
<name>F4H5Y8_CELFA</name>
<evidence type="ECO:0000313" key="4">
    <source>
        <dbReference type="Proteomes" id="UP000008460"/>
    </source>
</evidence>
<evidence type="ECO:0000256" key="1">
    <source>
        <dbReference type="ARBA" id="ARBA00022676"/>
    </source>
</evidence>
<gene>
    <name evidence="3" type="ordered locus">Celf_2593</name>
</gene>
<dbReference type="GO" id="GO:0005829">
    <property type="term" value="C:cytosol"/>
    <property type="evidence" value="ECO:0007669"/>
    <property type="project" value="TreeGrafter"/>
</dbReference>
<dbReference type="EMBL" id="CP002666">
    <property type="protein sequence ID" value="AEE46718.1"/>
    <property type="molecule type" value="Genomic_DNA"/>
</dbReference>
<dbReference type="CDD" id="cd03789">
    <property type="entry name" value="GT9_LPS_heptosyltransferase"/>
    <property type="match status" value="1"/>
</dbReference>